<dbReference type="Proteomes" id="UP000273044">
    <property type="component" value="Chromosome"/>
</dbReference>
<evidence type="ECO:0000313" key="2">
    <source>
        <dbReference type="EMBL" id="VEH71653.1"/>
    </source>
</evidence>
<dbReference type="InterPro" id="IPR038595">
    <property type="entry name" value="LOR_sf"/>
</dbReference>
<protein>
    <submittedName>
        <fullName evidence="2">Protein of uncharacterized function (DUF567)</fullName>
    </submittedName>
</protein>
<dbReference type="SUPFAM" id="SSF54518">
    <property type="entry name" value="Tubby C-terminal domain-like"/>
    <property type="match status" value="1"/>
</dbReference>
<keyword evidence="3" id="KW-1185">Reference proteome</keyword>
<gene>
    <name evidence="2" type="ORF">NCTC12967_02979</name>
</gene>
<dbReference type="GO" id="GO:0017128">
    <property type="term" value="F:phospholipid scramblase activity"/>
    <property type="evidence" value="ECO:0007669"/>
    <property type="project" value="InterPro"/>
</dbReference>
<dbReference type="InterPro" id="IPR025659">
    <property type="entry name" value="Tubby-like_C"/>
</dbReference>
<comment type="similarity">
    <text evidence="1">Belongs to the LOR family.</text>
</comment>
<evidence type="ECO:0000256" key="1">
    <source>
        <dbReference type="ARBA" id="ARBA00005437"/>
    </source>
</evidence>
<dbReference type="Gene3D" id="2.40.160.200">
    <property type="entry name" value="LURP1-related"/>
    <property type="match status" value="1"/>
</dbReference>
<name>A0A3S4VL85_9ACTN</name>
<reference evidence="2 3" key="1">
    <citation type="submission" date="2018-12" db="EMBL/GenBank/DDBJ databases">
        <authorList>
            <consortium name="Pathogen Informatics"/>
        </authorList>
    </citation>
    <scope>NUCLEOTIDE SEQUENCE [LARGE SCALE GENOMIC DNA]</scope>
    <source>
        <strain evidence="2 3">NCTC12967</strain>
    </source>
</reference>
<organism evidence="2 3">
    <name type="scientific">Arachnia propionica</name>
    <dbReference type="NCBI Taxonomy" id="1750"/>
    <lineage>
        <taxon>Bacteria</taxon>
        <taxon>Bacillati</taxon>
        <taxon>Actinomycetota</taxon>
        <taxon>Actinomycetes</taxon>
        <taxon>Propionibacteriales</taxon>
        <taxon>Propionibacteriaceae</taxon>
        <taxon>Arachnia</taxon>
    </lineage>
</organism>
<accession>A0A3S4VL85</accession>
<proteinExistence type="inferred from homology"/>
<sequence length="195" mass="21485">MSRQAGLLNQDLLILQQFRSGFSPEFDILDDQGRVVGMVAGTEGGARRFFLGPREFDVLDADGSRLAHLSDVRDFWRDTYEIVRGDGSMLATVARKVAFFSRRFSIALSTGEEFMVEGNFFDREFNVVNANGGGAVAQVSRERAGFAKAFLGHDRYALYYPPGTSPDRRLAILGSMISLDLMRAKDARSAANNGA</sequence>
<dbReference type="PANTHER" id="PTHR23248:SF9">
    <property type="entry name" value="PHOSPHOLIPID SCRAMBLASE"/>
    <property type="match status" value="1"/>
</dbReference>
<dbReference type="Pfam" id="PF04525">
    <property type="entry name" value="LOR"/>
    <property type="match status" value="1"/>
</dbReference>
<dbReference type="InterPro" id="IPR007612">
    <property type="entry name" value="LOR"/>
</dbReference>
<evidence type="ECO:0000313" key="3">
    <source>
        <dbReference type="Proteomes" id="UP000273044"/>
    </source>
</evidence>
<dbReference type="EMBL" id="LR134406">
    <property type="protein sequence ID" value="VEH71653.1"/>
    <property type="molecule type" value="Genomic_DNA"/>
</dbReference>
<dbReference type="InterPro" id="IPR005552">
    <property type="entry name" value="Scramblase"/>
</dbReference>
<dbReference type="GeneID" id="64408379"/>
<dbReference type="PANTHER" id="PTHR23248">
    <property type="entry name" value="PHOSPHOLIPID SCRAMBLASE-RELATED"/>
    <property type="match status" value="1"/>
</dbReference>
<dbReference type="RefSeq" id="WP_061787490.1">
    <property type="nucleotide sequence ID" value="NZ_CAURRE010000095.1"/>
</dbReference>
<dbReference type="AlphaFoldDB" id="A0A3S4VL85"/>
<dbReference type="GO" id="GO:0005886">
    <property type="term" value="C:plasma membrane"/>
    <property type="evidence" value="ECO:0007669"/>
    <property type="project" value="TreeGrafter"/>
</dbReference>